<keyword evidence="1" id="KW-0808">Transferase</keyword>
<dbReference type="EC" id="2.1.1.-" evidence="1"/>
<accession>A0ABS9WTV5</accession>
<proteinExistence type="predicted"/>
<keyword evidence="2" id="KW-1185">Reference proteome</keyword>
<sequence length="77" mass="8814">RLLTDRGAVPSLWEGLQSRRAVRRRRRKHPPQGAKARMEAAGFARSHYKNLAGGIVAIHSATRSEWRRDWGLKIRDA</sequence>
<name>A0ABS9WTV5_9XANT</name>
<dbReference type="GO" id="GO:0032259">
    <property type="term" value="P:methylation"/>
    <property type="evidence" value="ECO:0007669"/>
    <property type="project" value="UniProtKB-KW"/>
</dbReference>
<reference evidence="1 2" key="1">
    <citation type="journal article" date="2022" name="Curr. Microbiol.">
        <title>Xanthomonas indica sp. nov., a Novel Member of Non-Pathogenic Xanthomonas Community from Healthy Rice Seeds.</title>
        <authorList>
            <person name="Rana R."/>
            <person name="Madhavan V.N."/>
            <person name="Saroha T."/>
            <person name="Bansal K."/>
            <person name="Kaur A."/>
            <person name="Sonti R.V."/>
            <person name="Patel H.K."/>
            <person name="Patil P.B."/>
        </authorList>
    </citation>
    <scope>NUCLEOTIDE SEQUENCE [LARGE SCALE GENOMIC DNA]</scope>
    <source>
        <strain evidence="1 2">PPL560</strain>
    </source>
</reference>
<feature type="non-terminal residue" evidence="1">
    <location>
        <position position="1"/>
    </location>
</feature>
<protein>
    <submittedName>
        <fullName evidence="1">Class I SAM-dependent methyltransferase</fullName>
        <ecNumber evidence="1">2.1.1.-</ecNumber>
    </submittedName>
</protein>
<comment type="caution">
    <text evidence="1">The sequence shown here is derived from an EMBL/GenBank/DDBJ whole genome shotgun (WGS) entry which is preliminary data.</text>
</comment>
<dbReference type="GO" id="GO:0008168">
    <property type="term" value="F:methyltransferase activity"/>
    <property type="evidence" value="ECO:0007669"/>
    <property type="project" value="UniProtKB-KW"/>
</dbReference>
<dbReference type="Proteomes" id="UP001430647">
    <property type="component" value="Unassembled WGS sequence"/>
</dbReference>
<keyword evidence="1" id="KW-0489">Methyltransferase</keyword>
<evidence type="ECO:0000313" key="1">
    <source>
        <dbReference type="EMBL" id="MCI2263107.1"/>
    </source>
</evidence>
<evidence type="ECO:0000313" key="2">
    <source>
        <dbReference type="Proteomes" id="UP001430647"/>
    </source>
</evidence>
<organism evidence="1 2">
    <name type="scientific">Xanthomonas indica</name>
    <dbReference type="NCBI Taxonomy" id="2912242"/>
    <lineage>
        <taxon>Bacteria</taxon>
        <taxon>Pseudomonadati</taxon>
        <taxon>Pseudomonadota</taxon>
        <taxon>Gammaproteobacteria</taxon>
        <taxon>Lysobacterales</taxon>
        <taxon>Lysobacteraceae</taxon>
        <taxon>Xanthomonas</taxon>
    </lineage>
</organism>
<gene>
    <name evidence="1" type="ORF">L3V74_16355</name>
</gene>
<dbReference type="Pfam" id="PF01209">
    <property type="entry name" value="Ubie_methyltran"/>
    <property type="match status" value="1"/>
</dbReference>
<dbReference type="RefSeq" id="WP_242160857.1">
    <property type="nucleotide sequence ID" value="NZ_JAKJPQ010000015.1"/>
</dbReference>
<dbReference type="EMBL" id="JAKJPQ010000015">
    <property type="protein sequence ID" value="MCI2263107.1"/>
    <property type="molecule type" value="Genomic_DNA"/>
</dbReference>